<dbReference type="OrthoDB" id="1190494at2"/>
<keyword evidence="1 3" id="KW-0808">Transferase</keyword>
<dbReference type="InterPro" id="IPR037143">
    <property type="entry name" value="4-PPantetheinyl_Trfase_dom_sf"/>
</dbReference>
<evidence type="ECO:0000313" key="3">
    <source>
        <dbReference type="EMBL" id="PTX60010.1"/>
    </source>
</evidence>
<accession>A0A2T6BVA4</accession>
<dbReference type="Gene3D" id="3.90.470.20">
    <property type="entry name" value="4'-phosphopantetheinyl transferase domain"/>
    <property type="match status" value="2"/>
</dbReference>
<keyword evidence="4" id="KW-1185">Reference proteome</keyword>
<dbReference type="AlphaFoldDB" id="A0A2T6BVA4"/>
<evidence type="ECO:0000313" key="4">
    <source>
        <dbReference type="Proteomes" id="UP000244090"/>
    </source>
</evidence>
<evidence type="ECO:0000259" key="2">
    <source>
        <dbReference type="Pfam" id="PF01648"/>
    </source>
</evidence>
<dbReference type="Pfam" id="PF01648">
    <property type="entry name" value="ACPS"/>
    <property type="match status" value="1"/>
</dbReference>
<proteinExistence type="predicted"/>
<sequence>MALYKTITVNNDTKVLIWKIEESFEALNRDVKLTNHCQERLDGMRSEIHQRGFLSVRHLLAEFGYTDFDLYYDEKGKPHLKDGKHISITHSFQFSAIIVSASTPVGIDIEMQRDKIVRIAHKFTPLEEYRTIANHDALVRKLTIVWGGKESIYKVYAEKGLSFLKHIDIDDFSMEVSHTKGTVYYGKDTAKYALDFLEFDGFTCVYALEETRS</sequence>
<dbReference type="InterPro" id="IPR008278">
    <property type="entry name" value="4-PPantetheinyl_Trfase_dom"/>
</dbReference>
<gene>
    <name evidence="3" type="ORF">C8N46_10716</name>
</gene>
<reference evidence="3 4" key="1">
    <citation type="submission" date="2018-04" db="EMBL/GenBank/DDBJ databases">
        <title>Genomic Encyclopedia of Archaeal and Bacterial Type Strains, Phase II (KMG-II): from individual species to whole genera.</title>
        <authorList>
            <person name="Goeker M."/>
        </authorList>
    </citation>
    <scope>NUCLEOTIDE SEQUENCE [LARGE SCALE GENOMIC DNA]</scope>
    <source>
        <strain evidence="3 4">DSM 25731</strain>
    </source>
</reference>
<comment type="caution">
    <text evidence="3">The sequence shown here is derived from an EMBL/GenBank/DDBJ whole genome shotgun (WGS) entry which is preliminary data.</text>
</comment>
<dbReference type="SUPFAM" id="SSF56214">
    <property type="entry name" value="4'-phosphopantetheinyl transferase"/>
    <property type="match status" value="2"/>
</dbReference>
<dbReference type="EMBL" id="QBKT01000007">
    <property type="protein sequence ID" value="PTX60010.1"/>
    <property type="molecule type" value="Genomic_DNA"/>
</dbReference>
<dbReference type="GO" id="GO:0000287">
    <property type="term" value="F:magnesium ion binding"/>
    <property type="evidence" value="ECO:0007669"/>
    <property type="project" value="InterPro"/>
</dbReference>
<feature type="domain" description="4'-phosphopantetheinyl transferase" evidence="2">
    <location>
        <begin position="104"/>
        <end position="196"/>
    </location>
</feature>
<dbReference type="GO" id="GO:0008897">
    <property type="term" value="F:holo-[acyl-carrier-protein] synthase activity"/>
    <property type="evidence" value="ECO:0007669"/>
    <property type="project" value="InterPro"/>
</dbReference>
<dbReference type="RefSeq" id="WP_108115639.1">
    <property type="nucleotide sequence ID" value="NZ_QBKT01000007.1"/>
</dbReference>
<evidence type="ECO:0000256" key="1">
    <source>
        <dbReference type="ARBA" id="ARBA00022679"/>
    </source>
</evidence>
<dbReference type="Proteomes" id="UP000244090">
    <property type="component" value="Unassembled WGS sequence"/>
</dbReference>
<organism evidence="3 4">
    <name type="scientific">Kordia periserrulae</name>
    <dbReference type="NCBI Taxonomy" id="701523"/>
    <lineage>
        <taxon>Bacteria</taxon>
        <taxon>Pseudomonadati</taxon>
        <taxon>Bacteroidota</taxon>
        <taxon>Flavobacteriia</taxon>
        <taxon>Flavobacteriales</taxon>
        <taxon>Flavobacteriaceae</taxon>
        <taxon>Kordia</taxon>
    </lineage>
</organism>
<name>A0A2T6BVA4_9FLAO</name>
<protein>
    <submittedName>
        <fullName evidence="3">Phosphopantetheinyl transferase</fullName>
    </submittedName>
</protein>